<dbReference type="InterPro" id="IPR001789">
    <property type="entry name" value="Sig_transdc_resp-reg_receiver"/>
</dbReference>
<evidence type="ECO:0000256" key="1">
    <source>
        <dbReference type="PROSITE-ProRule" id="PRU00169"/>
    </source>
</evidence>
<dbReference type="Gene3D" id="3.40.50.2300">
    <property type="match status" value="1"/>
</dbReference>
<keyword evidence="1" id="KW-0597">Phosphoprotein</keyword>
<gene>
    <name evidence="3" type="ORF">E4191_22060</name>
</gene>
<dbReference type="Proteomes" id="UP000296374">
    <property type="component" value="Plasmid unnamed1"/>
</dbReference>
<dbReference type="RefSeq" id="WP_139616472.1">
    <property type="nucleotide sequence ID" value="NZ_CP040765.1"/>
</dbReference>
<protein>
    <submittedName>
        <fullName evidence="3">Response regulator</fullName>
    </submittedName>
</protein>
<dbReference type="AlphaFoldDB" id="A0A4Y5STD8"/>
<evidence type="ECO:0000313" key="4">
    <source>
        <dbReference type="Proteomes" id="UP000296374"/>
    </source>
</evidence>
<dbReference type="KEGG" id="plia:E4191_22060"/>
<proteinExistence type="predicted"/>
<sequence length="126" mass="13672">MADIKTMLAGRNVLLVEDDYLIAEDMTFELEAGGAKVIGPAASVAAAIELIGQTELIDGAIVDINLQGIMSWPVADALLRREVSFVFTTGYDSNFIPNCYVEIVRCEKPTLLDKAAKALFGYRDKA</sequence>
<dbReference type="EMBL" id="CP040765">
    <property type="protein sequence ID" value="QDA36777.1"/>
    <property type="molecule type" value="Genomic_DNA"/>
</dbReference>
<keyword evidence="3" id="KW-0614">Plasmid</keyword>
<organism evidence="3 4">
    <name type="scientific">Paracoccus liaowanqingii</name>
    <dbReference type="NCBI Taxonomy" id="2560053"/>
    <lineage>
        <taxon>Bacteria</taxon>
        <taxon>Pseudomonadati</taxon>
        <taxon>Pseudomonadota</taxon>
        <taxon>Alphaproteobacteria</taxon>
        <taxon>Rhodobacterales</taxon>
        <taxon>Paracoccaceae</taxon>
        <taxon>Paracoccus</taxon>
    </lineage>
</organism>
<feature type="modified residue" description="4-aspartylphosphate" evidence="1">
    <location>
        <position position="63"/>
    </location>
</feature>
<evidence type="ECO:0000313" key="3">
    <source>
        <dbReference type="EMBL" id="QDA36777.1"/>
    </source>
</evidence>
<dbReference type="SUPFAM" id="SSF52172">
    <property type="entry name" value="CheY-like"/>
    <property type="match status" value="1"/>
</dbReference>
<accession>A0A4Y5STD8</accession>
<name>A0A4Y5STD8_9RHOB</name>
<dbReference type="PROSITE" id="PS50110">
    <property type="entry name" value="RESPONSE_REGULATORY"/>
    <property type="match status" value="1"/>
</dbReference>
<feature type="domain" description="Response regulatory" evidence="2">
    <location>
        <begin position="12"/>
        <end position="126"/>
    </location>
</feature>
<geneLocation type="plasmid" evidence="3 4">
    <name>unnamed1</name>
</geneLocation>
<dbReference type="GO" id="GO:0000160">
    <property type="term" value="P:phosphorelay signal transduction system"/>
    <property type="evidence" value="ECO:0007669"/>
    <property type="project" value="InterPro"/>
</dbReference>
<evidence type="ECO:0000259" key="2">
    <source>
        <dbReference type="PROSITE" id="PS50110"/>
    </source>
</evidence>
<dbReference type="InterPro" id="IPR011006">
    <property type="entry name" value="CheY-like_superfamily"/>
</dbReference>
<reference evidence="4" key="1">
    <citation type="submission" date="2019-05" db="EMBL/GenBank/DDBJ databases">
        <title>Tamlana fucoidanivorans sp. nov., isolated from the surface of algae collected from Fujian province in China.</title>
        <authorList>
            <person name="Li J."/>
        </authorList>
    </citation>
    <scope>NUCLEOTIDE SEQUENCE [LARGE SCALE GENOMIC DNA]</scope>
    <source>
        <strain evidence="4">2251</strain>
        <plasmid evidence="4">unnamed1</plasmid>
    </source>
</reference>